<keyword evidence="1" id="KW-0238">DNA-binding</keyword>
<dbReference type="InterPro" id="IPR009061">
    <property type="entry name" value="DNA-bd_dom_put_sf"/>
</dbReference>
<organism evidence="1 2">
    <name type="scientific">Limosilactobacillus pontis</name>
    <dbReference type="NCBI Taxonomy" id="35787"/>
    <lineage>
        <taxon>Bacteria</taxon>
        <taxon>Bacillati</taxon>
        <taxon>Bacillota</taxon>
        <taxon>Bacilli</taxon>
        <taxon>Lactobacillales</taxon>
        <taxon>Lactobacillaceae</taxon>
        <taxon>Limosilactobacillus</taxon>
    </lineage>
</organism>
<dbReference type="RefSeq" id="WP_289586197.1">
    <property type="nucleotide sequence ID" value="NZ_JAUDDW010000018.1"/>
</dbReference>
<keyword evidence="2" id="KW-1185">Reference proteome</keyword>
<reference evidence="1 2" key="2">
    <citation type="submission" date="2023-06" db="EMBL/GenBank/DDBJ databases">
        <authorList>
            <person name="Zeman M."/>
            <person name="Kubasova T."/>
            <person name="Jahodarova E."/>
            <person name="Nykrynova M."/>
            <person name="Rychlik I."/>
        </authorList>
    </citation>
    <scope>NUCLEOTIDE SEQUENCE [LARGE SCALE GENOMIC DNA]</scope>
    <source>
        <strain evidence="1 2">161_Gplus</strain>
    </source>
</reference>
<sequence length="94" mass="10650">MDIGVKLPPELEQATLAMVKAAIEQVVADTRTTNHWPEYMNQRQAAKYLGTSPGTLIKWEKADIGFPTITIEGSKHYCKSSLDKWMKSQQQQKN</sequence>
<dbReference type="EMBL" id="JAUDDW010000018">
    <property type="protein sequence ID" value="MDM8266651.1"/>
    <property type="molecule type" value="Genomic_DNA"/>
</dbReference>
<reference evidence="2" key="1">
    <citation type="submission" date="2023-06" db="EMBL/GenBank/DDBJ databases">
        <title>Identification and characterization of horizontal gene transfer across gut microbiota members of farm animals based on homology search.</title>
        <authorList>
            <person name="Zeman M."/>
            <person name="Kubasova T."/>
            <person name="Jahodarova E."/>
            <person name="Nykrynova M."/>
            <person name="Rychlik I."/>
        </authorList>
    </citation>
    <scope>NUCLEOTIDE SEQUENCE [LARGE SCALE GENOMIC DNA]</scope>
    <source>
        <strain evidence="2">161_Gplus</strain>
    </source>
</reference>
<name>A0ABT7UY63_9LACO</name>
<accession>A0ABT7UY63</accession>
<dbReference type="GO" id="GO:0003677">
    <property type="term" value="F:DNA binding"/>
    <property type="evidence" value="ECO:0007669"/>
    <property type="project" value="UniProtKB-KW"/>
</dbReference>
<evidence type="ECO:0000313" key="1">
    <source>
        <dbReference type="EMBL" id="MDM8266651.1"/>
    </source>
</evidence>
<gene>
    <name evidence="1" type="ORF">QUW44_05690</name>
</gene>
<dbReference type="SUPFAM" id="SSF46955">
    <property type="entry name" value="Putative DNA-binding domain"/>
    <property type="match status" value="1"/>
</dbReference>
<comment type="caution">
    <text evidence="1">The sequence shown here is derived from an EMBL/GenBank/DDBJ whole genome shotgun (WGS) entry which is preliminary data.</text>
</comment>
<evidence type="ECO:0000313" key="2">
    <source>
        <dbReference type="Proteomes" id="UP001529343"/>
    </source>
</evidence>
<dbReference type="Proteomes" id="UP001529343">
    <property type="component" value="Unassembled WGS sequence"/>
</dbReference>
<protein>
    <submittedName>
        <fullName evidence="1">DNA-binding protein</fullName>
    </submittedName>
</protein>
<proteinExistence type="predicted"/>